<reference evidence="2" key="2">
    <citation type="submission" date="2020-09" db="EMBL/GenBank/DDBJ databases">
        <authorList>
            <person name="Sun Q."/>
            <person name="Ohkuma M."/>
        </authorList>
    </citation>
    <scope>NUCLEOTIDE SEQUENCE</scope>
    <source>
        <strain evidence="2">JCM 17820</strain>
    </source>
</reference>
<accession>A0A830GGB4</accession>
<gene>
    <name evidence="2" type="ORF">GCM10009030_00520</name>
</gene>
<keyword evidence="1" id="KW-0472">Membrane</keyword>
<feature type="transmembrane region" description="Helical" evidence="1">
    <location>
        <begin position="145"/>
        <end position="163"/>
    </location>
</feature>
<keyword evidence="1" id="KW-0812">Transmembrane</keyword>
<name>A0A830GGB4_9EURY</name>
<organism evidence="2 3">
    <name type="scientific">Haloarcula pellucida</name>
    <dbReference type="NCBI Taxonomy" id="1427151"/>
    <lineage>
        <taxon>Archaea</taxon>
        <taxon>Methanobacteriati</taxon>
        <taxon>Methanobacteriota</taxon>
        <taxon>Stenosarchaea group</taxon>
        <taxon>Halobacteria</taxon>
        <taxon>Halobacteriales</taxon>
        <taxon>Haloarculaceae</taxon>
        <taxon>Haloarcula</taxon>
    </lineage>
</organism>
<feature type="transmembrane region" description="Helical" evidence="1">
    <location>
        <begin position="27"/>
        <end position="48"/>
    </location>
</feature>
<keyword evidence="1" id="KW-1133">Transmembrane helix</keyword>
<evidence type="ECO:0000313" key="2">
    <source>
        <dbReference type="EMBL" id="GGN84688.1"/>
    </source>
</evidence>
<reference evidence="2" key="1">
    <citation type="journal article" date="2014" name="Int. J. Syst. Evol. Microbiol.">
        <title>Complete genome sequence of Corynebacterium casei LMG S-19264T (=DSM 44701T), isolated from a smear-ripened cheese.</title>
        <authorList>
            <consortium name="US DOE Joint Genome Institute (JGI-PGF)"/>
            <person name="Walter F."/>
            <person name="Albersmeier A."/>
            <person name="Kalinowski J."/>
            <person name="Ruckert C."/>
        </authorList>
    </citation>
    <scope>NUCLEOTIDE SEQUENCE</scope>
    <source>
        <strain evidence="2">JCM 17820</strain>
    </source>
</reference>
<sequence>MAVTDRLRTRLTAVAPATSGRLTEAEFLLAGATVGALGWGGTQTLAWLDPPNAALGATALWVVLVGAFSGTTVLHGPDAVRFSDAMFVWGAVNGTAMGLTLTGLAGLVPEPLAFWHAWVGAAAVGYCWTAGLLEGPGHADRGRAYLVSGVVALAVLLIGSVRFSLVEPVAFLLLGVLHVVPLVFDARRRS</sequence>
<keyword evidence="3" id="KW-1185">Reference proteome</keyword>
<evidence type="ECO:0000313" key="3">
    <source>
        <dbReference type="Proteomes" id="UP000605784"/>
    </source>
</evidence>
<dbReference type="Proteomes" id="UP000605784">
    <property type="component" value="Unassembled WGS sequence"/>
</dbReference>
<dbReference type="RefSeq" id="WP_188993458.1">
    <property type="nucleotide sequence ID" value="NZ_BMOU01000001.1"/>
</dbReference>
<evidence type="ECO:0000256" key="1">
    <source>
        <dbReference type="SAM" id="Phobius"/>
    </source>
</evidence>
<dbReference type="EMBL" id="BMOU01000001">
    <property type="protein sequence ID" value="GGN84688.1"/>
    <property type="molecule type" value="Genomic_DNA"/>
</dbReference>
<proteinExistence type="predicted"/>
<protein>
    <submittedName>
        <fullName evidence="2">Uncharacterized protein</fullName>
    </submittedName>
</protein>
<feature type="transmembrane region" description="Helical" evidence="1">
    <location>
        <begin position="86"/>
        <end position="107"/>
    </location>
</feature>
<dbReference type="AlphaFoldDB" id="A0A830GGB4"/>
<feature type="transmembrane region" description="Helical" evidence="1">
    <location>
        <begin position="169"/>
        <end position="186"/>
    </location>
</feature>
<feature type="transmembrane region" description="Helical" evidence="1">
    <location>
        <begin position="54"/>
        <end position="74"/>
    </location>
</feature>
<comment type="caution">
    <text evidence="2">The sequence shown here is derived from an EMBL/GenBank/DDBJ whole genome shotgun (WGS) entry which is preliminary data.</text>
</comment>
<feature type="transmembrane region" description="Helical" evidence="1">
    <location>
        <begin position="113"/>
        <end position="133"/>
    </location>
</feature>